<evidence type="ECO:0000256" key="9">
    <source>
        <dbReference type="HAMAP-Rule" id="MF_01136"/>
    </source>
</evidence>
<dbReference type="GO" id="GO:0046356">
    <property type="term" value="P:acetyl-CoA catabolic process"/>
    <property type="evidence" value="ECO:0007669"/>
    <property type="project" value="InterPro"/>
</dbReference>
<keyword evidence="2 9" id="KW-0489">Methyltransferase</keyword>
<dbReference type="GO" id="GO:0019385">
    <property type="term" value="P:methanogenesis, from acetate"/>
    <property type="evidence" value="ECO:0007669"/>
    <property type="project" value="UniProtKB-UniRule"/>
</dbReference>
<comment type="subunit">
    <text evidence="9">Heterodimer of delta and gamma chains. The ACDS complex is made up of alpha, epsilon, beta, gamma and delta chains with a probable stoichiometry of (alpha(2)epsilon(2))(4)-beta(8)-(gamma(1)delta(1))(8).</text>
</comment>
<keyword evidence="3 9" id="KW-0808">Transferase</keyword>
<dbReference type="InterPro" id="IPR016218">
    <property type="entry name" value="AcylCoA_decarb/synth_gsu"/>
</dbReference>
<dbReference type="Pfam" id="PF04060">
    <property type="entry name" value="FeS"/>
    <property type="match status" value="1"/>
</dbReference>
<dbReference type="InterPro" id="IPR011005">
    <property type="entry name" value="Dihydropteroate_synth-like_sf"/>
</dbReference>
<keyword evidence="7 9" id="KW-0411">Iron-sulfur</keyword>
<evidence type="ECO:0000256" key="1">
    <source>
        <dbReference type="ARBA" id="ARBA00022485"/>
    </source>
</evidence>
<dbReference type="InterPro" id="IPR007202">
    <property type="entry name" value="4Fe-4S_dom"/>
</dbReference>
<feature type="binding site" evidence="10">
    <location>
        <position position="364"/>
    </location>
    <ligand>
        <name>5-methoxybenzimidazolylcob(I)amide</name>
        <dbReference type="ChEBI" id="CHEBI:157765"/>
    </ligand>
</feature>
<sequence length="469" mass="51837">MKINSPLEAYKFLPATNCGECGEATCMAFAAHLIDRSHKLTDCKPILDAKFKKKYEELDALLAPEIREVEIGVGDKIAKIGGDDVLYRHKLTFFNQTQFAYDVTDSMDEKDLVERVNYIQDFRKFYVGNFLTVDMIAVRCTSGDPAKFAAAVKKVVETTDLPIILCSFDPAVLKAGLEVSKDRNPLLYAANKDNWKEVGALALEYDVPVTLFAPNDLDMLKTLAKTFAEMGTEKLVLDPGTFPTGKQLKQTFSNFLKVRRAGIDGDRDIAYPIMAVPFTAWMAHDDPVSASYWETVVASVFTIKYGDIMILHSTESYAMLPELHIRDTIYTDPRKPVTVDPGMYKVGEPTADSPVLVTTNFALTYYTVESDIASNKIDCFLWAIDTDGIGVEAAVAGGQLTAEKIKKGIEDSGFDMKKDTTHNTIVIPGLSARLQGDVEDATGCNVMVGPADSGRIPGWMEKNWPPQKK</sequence>
<dbReference type="HAMAP" id="MF_01136">
    <property type="entry name" value="CdhE"/>
    <property type="match status" value="1"/>
</dbReference>
<feature type="domain" description="4Fe-4S" evidence="12">
    <location>
        <begin position="1"/>
        <end position="60"/>
    </location>
</feature>
<dbReference type="GO" id="GO:0051539">
    <property type="term" value="F:4 iron, 4 sulfur cluster binding"/>
    <property type="evidence" value="ECO:0007669"/>
    <property type="project" value="UniProtKB-KW"/>
</dbReference>
<evidence type="ECO:0000256" key="10">
    <source>
        <dbReference type="PIRSR" id="PIRSR000376-1"/>
    </source>
</evidence>
<dbReference type="AlphaFoldDB" id="A0A1I4P4Q7"/>
<evidence type="ECO:0000313" key="14">
    <source>
        <dbReference type="Proteomes" id="UP000198535"/>
    </source>
</evidence>
<dbReference type="Proteomes" id="UP000198535">
    <property type="component" value="Unassembled WGS sequence"/>
</dbReference>
<evidence type="ECO:0000313" key="13">
    <source>
        <dbReference type="EMBL" id="SFM22596.1"/>
    </source>
</evidence>
<dbReference type="UniPathway" id="UPA00642"/>
<comment type="catalytic activity">
    <reaction evidence="9">
        <text>5,6,7,8-tetrahydrosarcinapterin + methyl-Co(III)-[corrinoid Fe-S protein] = 5-methyltetrahydrosarcinapterin + Co(I)-[corrinoid Fe-S protein] + H(+)</text>
        <dbReference type="Rhea" id="RHEA:45196"/>
        <dbReference type="Rhea" id="RHEA-COMP:11110"/>
        <dbReference type="Rhea" id="RHEA-COMP:11111"/>
        <dbReference type="ChEBI" id="CHEBI:15378"/>
        <dbReference type="ChEBI" id="CHEBI:59924"/>
        <dbReference type="ChEBI" id="CHEBI:64267"/>
        <dbReference type="ChEBI" id="CHEBI:85033"/>
        <dbReference type="ChEBI" id="CHEBI:85035"/>
        <dbReference type="EC" id="2.1.1.245"/>
    </reaction>
</comment>
<keyword evidence="8 9" id="KW-0170">Cobalt</keyword>
<feature type="binding site" evidence="10">
    <location>
        <position position="358"/>
    </location>
    <ligand>
        <name>5-methoxybenzimidazolylcob(I)amide</name>
        <dbReference type="ChEBI" id="CHEBI:157765"/>
    </ligand>
</feature>
<dbReference type="PIRSF" id="PIRSF000376">
    <property type="entry name" value="AcCoA_decarb_gamma"/>
    <property type="match status" value="1"/>
</dbReference>
<dbReference type="Pfam" id="PF03599">
    <property type="entry name" value="CdhD"/>
    <property type="match status" value="1"/>
</dbReference>
<dbReference type="EC" id="2.1.1.245" evidence="9"/>
<feature type="binding site" evidence="9 11">
    <location>
        <position position="43"/>
    </location>
    <ligand>
        <name>[4Fe-4S] cluster</name>
        <dbReference type="ChEBI" id="CHEBI:49883"/>
    </ligand>
</feature>
<feature type="binding site" evidence="9 11">
    <location>
        <position position="26"/>
    </location>
    <ligand>
        <name>[4Fe-4S] cluster</name>
        <dbReference type="ChEBI" id="CHEBI:49883"/>
    </ligand>
</feature>
<evidence type="ECO:0000256" key="4">
    <source>
        <dbReference type="ARBA" id="ARBA00022723"/>
    </source>
</evidence>
<feature type="binding site" evidence="9 11">
    <location>
        <position position="18"/>
    </location>
    <ligand>
        <name>[4Fe-4S] cluster</name>
        <dbReference type="ChEBI" id="CHEBI:49883"/>
    </ligand>
</feature>
<dbReference type="GO" id="GO:0005506">
    <property type="term" value="F:iron ion binding"/>
    <property type="evidence" value="ECO:0007669"/>
    <property type="project" value="UniProtKB-UniRule"/>
</dbReference>
<feature type="binding site" evidence="9 11">
    <location>
        <position position="21"/>
    </location>
    <ligand>
        <name>[4Fe-4S] cluster</name>
        <dbReference type="ChEBI" id="CHEBI:49883"/>
    </ligand>
</feature>
<dbReference type="NCBIfam" id="NF003195">
    <property type="entry name" value="PRK04165.1"/>
    <property type="match status" value="1"/>
</dbReference>
<evidence type="ECO:0000256" key="11">
    <source>
        <dbReference type="PIRSR" id="PIRSR000376-2"/>
    </source>
</evidence>
<feature type="binding site" evidence="10">
    <location>
        <position position="453"/>
    </location>
    <ligand>
        <name>5-methoxybenzimidazolylcob(I)amide</name>
        <dbReference type="ChEBI" id="CHEBI:157765"/>
    </ligand>
</feature>
<dbReference type="EMBL" id="FOUJ01000001">
    <property type="protein sequence ID" value="SFM22596.1"/>
    <property type="molecule type" value="Genomic_DNA"/>
</dbReference>
<comment type="pathway">
    <text evidence="9">One-carbon metabolism; methanogenesis from acetate.</text>
</comment>
<evidence type="ECO:0000256" key="5">
    <source>
        <dbReference type="ARBA" id="ARBA00022994"/>
    </source>
</evidence>
<proteinExistence type="inferred from homology"/>
<dbReference type="PANTHER" id="PTHR36214:SF3">
    <property type="entry name" value="ACETYL-COA DECARBONYLASE_SYNTHASE COMPLEX SUBUNIT GAMMA"/>
    <property type="match status" value="1"/>
</dbReference>
<dbReference type="InterPro" id="IPR051069">
    <property type="entry name" value="ACDS_complex_subunit"/>
</dbReference>
<name>A0A1I4P4Q7_9EURY</name>
<keyword evidence="6 9" id="KW-0408">Iron</keyword>
<dbReference type="GO" id="GO:0008168">
    <property type="term" value="F:methyltransferase activity"/>
    <property type="evidence" value="ECO:0007669"/>
    <property type="project" value="UniProtKB-UniRule"/>
</dbReference>
<dbReference type="Gene3D" id="3.20.20.20">
    <property type="entry name" value="Dihydropteroate synthase-like"/>
    <property type="match status" value="1"/>
</dbReference>
<keyword evidence="5 9" id="KW-0484">Methanogenesis</keyword>
<accession>A0A1I4P4Q7</accession>
<reference evidence="14" key="1">
    <citation type="submission" date="2016-10" db="EMBL/GenBank/DDBJ databases">
        <authorList>
            <person name="Varghese N."/>
            <person name="Submissions S."/>
        </authorList>
    </citation>
    <scope>NUCLEOTIDE SEQUENCE [LARGE SCALE GENOMIC DNA]</scope>
    <source>
        <strain evidence="14">Mob M</strain>
    </source>
</reference>
<organism evidence="13 14">
    <name type="scientific">Methanolobus profundi</name>
    <dbReference type="NCBI Taxonomy" id="487685"/>
    <lineage>
        <taxon>Archaea</taxon>
        <taxon>Methanobacteriati</taxon>
        <taxon>Methanobacteriota</taxon>
        <taxon>Stenosarchaea group</taxon>
        <taxon>Methanomicrobia</taxon>
        <taxon>Methanosarcinales</taxon>
        <taxon>Methanosarcinaceae</taxon>
        <taxon>Methanolobus</taxon>
    </lineage>
</organism>
<comment type="cofactor">
    <cofactor evidence="9">
        <name>corrinoid</name>
        <dbReference type="ChEBI" id="CHEBI:33913"/>
    </cofactor>
</comment>
<evidence type="ECO:0000256" key="8">
    <source>
        <dbReference type="ARBA" id="ARBA00023285"/>
    </source>
</evidence>
<keyword evidence="4 9" id="KW-0479">Metal-binding</keyword>
<evidence type="ECO:0000256" key="7">
    <source>
        <dbReference type="ARBA" id="ARBA00023014"/>
    </source>
</evidence>
<protein>
    <recommendedName>
        <fullName evidence="9">Acetyl-CoA decarbonylase/synthase complex subunit gamma</fullName>
        <shortName evidence="9">ACDS complex subunit gamma</shortName>
        <ecNumber evidence="9">2.1.1.245</ecNumber>
    </recommendedName>
    <alternativeName>
        <fullName evidence="9">5-methyltetrahydrosarcinapterin:corrinoid/iron-sulfur protein Co-methyltransferase</fullName>
    </alternativeName>
    <alternativeName>
        <fullName evidence="9">ACDS complex methyltransferase</fullName>
    </alternativeName>
    <alternativeName>
        <fullName evidence="9">Corrinoid/iron-sulfur component large subunit</fullName>
    </alternativeName>
</protein>
<dbReference type="InterPro" id="IPR016041">
    <property type="entry name" value="Ac-CoA_synth_d_su_TIM-brl"/>
</dbReference>
<dbReference type="PANTHER" id="PTHR36214">
    <property type="match status" value="1"/>
</dbReference>
<dbReference type="InterPro" id="IPR023427">
    <property type="entry name" value="AcylCoA_decarb/synth_gsu_arc"/>
</dbReference>
<dbReference type="Gene3D" id="3.40.50.11600">
    <property type="match status" value="1"/>
</dbReference>
<comment type="function">
    <text evidence="9">Part of a complex that catalyzes the reversible cleavage of acetyl-CoA, allowing growth on acetate as sole source of carbon and energy.</text>
</comment>
<dbReference type="OrthoDB" id="146240at2157"/>
<evidence type="ECO:0000259" key="12">
    <source>
        <dbReference type="PROSITE" id="PS51656"/>
    </source>
</evidence>
<keyword evidence="14" id="KW-1185">Reference proteome</keyword>
<dbReference type="GO" id="GO:0032259">
    <property type="term" value="P:methylation"/>
    <property type="evidence" value="ECO:0007669"/>
    <property type="project" value="UniProtKB-KW"/>
</dbReference>
<feature type="binding site" evidence="10">
    <location>
        <begin position="388"/>
        <end position="391"/>
    </location>
    <ligand>
        <name>5-methoxybenzimidazolylcob(I)amide</name>
        <dbReference type="ChEBI" id="CHEBI:157765"/>
    </ligand>
</feature>
<dbReference type="SUPFAM" id="SSF51717">
    <property type="entry name" value="Dihydropteroate synthetase-like"/>
    <property type="match status" value="1"/>
</dbReference>
<dbReference type="STRING" id="487685.SAMN04488696_0445"/>
<evidence type="ECO:0000256" key="3">
    <source>
        <dbReference type="ARBA" id="ARBA00022679"/>
    </source>
</evidence>
<comment type="cofactor">
    <cofactor evidence="9">
        <name>[4Fe-4S] cluster</name>
        <dbReference type="ChEBI" id="CHEBI:49883"/>
    </cofactor>
    <text evidence="9">Binds 1 [4Fe-4S] cluster.</text>
</comment>
<dbReference type="PROSITE" id="PS51656">
    <property type="entry name" value="4FE4S"/>
    <property type="match status" value="1"/>
</dbReference>
<gene>
    <name evidence="9" type="primary">cdhE</name>
    <name evidence="13" type="ORF">SAMN04488696_0445</name>
</gene>
<keyword evidence="1 9" id="KW-0004">4Fe-4S</keyword>
<evidence type="ECO:0000256" key="2">
    <source>
        <dbReference type="ARBA" id="ARBA00022603"/>
    </source>
</evidence>
<evidence type="ECO:0000256" key="6">
    <source>
        <dbReference type="ARBA" id="ARBA00023004"/>
    </source>
</evidence>
<dbReference type="RefSeq" id="WP_091932556.1">
    <property type="nucleotide sequence ID" value="NZ_FOUJ01000001.1"/>
</dbReference>